<gene>
    <name evidence="1" type="ORF">F5878DRAFT_602045</name>
</gene>
<dbReference type="EMBL" id="MU805954">
    <property type="protein sequence ID" value="KAJ3844377.1"/>
    <property type="molecule type" value="Genomic_DNA"/>
</dbReference>
<evidence type="ECO:0000313" key="2">
    <source>
        <dbReference type="Proteomes" id="UP001163846"/>
    </source>
</evidence>
<evidence type="ECO:0000313" key="1">
    <source>
        <dbReference type="EMBL" id="KAJ3844377.1"/>
    </source>
</evidence>
<organism evidence="1 2">
    <name type="scientific">Lentinula raphanica</name>
    <dbReference type="NCBI Taxonomy" id="153919"/>
    <lineage>
        <taxon>Eukaryota</taxon>
        <taxon>Fungi</taxon>
        <taxon>Dikarya</taxon>
        <taxon>Basidiomycota</taxon>
        <taxon>Agaricomycotina</taxon>
        <taxon>Agaricomycetes</taxon>
        <taxon>Agaricomycetidae</taxon>
        <taxon>Agaricales</taxon>
        <taxon>Marasmiineae</taxon>
        <taxon>Omphalotaceae</taxon>
        <taxon>Lentinula</taxon>
    </lineage>
</organism>
<keyword evidence="2" id="KW-1185">Reference proteome</keyword>
<protein>
    <submittedName>
        <fullName evidence="1">Uncharacterized protein</fullName>
    </submittedName>
</protein>
<sequence>MKNTNLKHPFQLARDVFGALVSSHLELSSANKNMASHEELSYQDTKSFLLAHRDIRIAKLGYTCLELNEGLGLCHIDRPWAINPEGDGARYHWVALLAQDAAIKAHFYLIAAFSPRPYLEYGQLRILVSCDVERLEMALQRVVSFLQNLVHFLSVNRLNQAINTQAKDLLDDLRRLIVLTLDEIPIDQYALDLFRSS</sequence>
<reference evidence="1" key="1">
    <citation type="submission" date="2022-08" db="EMBL/GenBank/DDBJ databases">
        <authorList>
            <consortium name="DOE Joint Genome Institute"/>
            <person name="Min B."/>
            <person name="Riley R."/>
            <person name="Sierra-Patev S."/>
            <person name="Naranjo-Ortiz M."/>
            <person name="Looney B."/>
            <person name="Konkel Z."/>
            <person name="Slot J.C."/>
            <person name="Sakamoto Y."/>
            <person name="Steenwyk J.L."/>
            <person name="Rokas A."/>
            <person name="Carro J."/>
            <person name="Camarero S."/>
            <person name="Ferreira P."/>
            <person name="Molpeceres G."/>
            <person name="Ruiz-Duenas F.J."/>
            <person name="Serrano A."/>
            <person name="Henrissat B."/>
            <person name="Drula E."/>
            <person name="Hughes K.W."/>
            <person name="Mata J.L."/>
            <person name="Ishikawa N.K."/>
            <person name="Vargas-Isla R."/>
            <person name="Ushijima S."/>
            <person name="Smith C.A."/>
            <person name="Ahrendt S."/>
            <person name="Andreopoulos W."/>
            <person name="He G."/>
            <person name="Labutti K."/>
            <person name="Lipzen A."/>
            <person name="Ng V."/>
            <person name="Sandor L."/>
            <person name="Barry K."/>
            <person name="Martinez A.T."/>
            <person name="Xiao Y."/>
            <person name="Gibbons J.G."/>
            <person name="Terashima K."/>
            <person name="Hibbett D.S."/>
            <person name="Grigoriev I.V."/>
        </authorList>
    </citation>
    <scope>NUCLEOTIDE SEQUENCE</scope>
    <source>
        <strain evidence="1">TFB9207</strain>
    </source>
</reference>
<dbReference type="AlphaFoldDB" id="A0AA38UJS6"/>
<comment type="caution">
    <text evidence="1">The sequence shown here is derived from an EMBL/GenBank/DDBJ whole genome shotgun (WGS) entry which is preliminary data.</text>
</comment>
<dbReference type="Proteomes" id="UP001163846">
    <property type="component" value="Unassembled WGS sequence"/>
</dbReference>
<proteinExistence type="predicted"/>
<accession>A0AA38UJS6</accession>
<name>A0AA38UJS6_9AGAR</name>